<dbReference type="InterPro" id="IPR038186">
    <property type="entry name" value="CHAD_dom_sf"/>
</dbReference>
<dbReference type="Proteomes" id="UP001482231">
    <property type="component" value="Unassembled WGS sequence"/>
</dbReference>
<organism evidence="3 4">
    <name type="scientific">Thiobacter aerophilum</name>
    <dbReference type="NCBI Taxonomy" id="3121275"/>
    <lineage>
        <taxon>Bacteria</taxon>
        <taxon>Pseudomonadati</taxon>
        <taxon>Pseudomonadota</taxon>
        <taxon>Betaproteobacteria</taxon>
        <taxon>Burkholderiales</taxon>
        <taxon>Thiobacteraceae</taxon>
        <taxon>Thiobacter</taxon>
    </lineage>
</organism>
<evidence type="ECO:0000259" key="2">
    <source>
        <dbReference type="PROSITE" id="PS51708"/>
    </source>
</evidence>
<dbReference type="PANTHER" id="PTHR39569:SF1">
    <property type="entry name" value="INORGANIC TRIPHOSPHATASE"/>
    <property type="match status" value="1"/>
</dbReference>
<dbReference type="InterPro" id="IPR007899">
    <property type="entry name" value="CHAD_dom"/>
</dbReference>
<feature type="domain" description="CYTH" evidence="1">
    <location>
        <begin position="2"/>
        <end position="196"/>
    </location>
</feature>
<dbReference type="Pfam" id="PF05235">
    <property type="entry name" value="CHAD"/>
    <property type="match status" value="1"/>
</dbReference>
<evidence type="ECO:0000259" key="1">
    <source>
        <dbReference type="PROSITE" id="PS51707"/>
    </source>
</evidence>
<dbReference type="EMBL" id="JBAJEX010000010">
    <property type="protein sequence ID" value="MEO1767734.1"/>
    <property type="molecule type" value="Genomic_DNA"/>
</dbReference>
<keyword evidence="4" id="KW-1185">Reference proteome</keyword>
<sequence length="504" mass="56918">MAEETELKLRVTPADAPRLQAALTRLAQTPPVMRHLLSLYFDTPGLDLLRQGWALRVRRVGRHWLQTLKGGGGVVAGLHQRQEFECRLPRPQPDPTPVVALLPGFAPDGLTSVFRADFRRRLWQFRYRGAQVEAAFDRGRIVCGDEELALLELELELRSGPVVALYDLALELAQDCSLAPEPRSKAERGYALFQGRVLEPAKAQPVRLRSETSVEDAFVLLANQCLEQIERNQAGVLETADAEFLHQMRVGLRRLRALFSLFRPVLGKATLEPWREPLARLAAVVGAARDWDVLEEELLPQFSQALAGNVTLAELSRRIRRRRRSAWQQARKAVASPQYGQLTLGLGRWLANRDWRATDDADQRARLDTWLRAQAASWLNARHKKLLKRGRHLGRLDDGARHALRIQVKKMRYAAEFLGSLFPEAAVRPYVKRLAALQATLGRLNDLITAVAHVEALCGRARTGHCREDAALFTDWAGTTRAQALAALPREWKRLRHCPPFWKG</sequence>
<evidence type="ECO:0000313" key="4">
    <source>
        <dbReference type="Proteomes" id="UP001482231"/>
    </source>
</evidence>
<proteinExistence type="predicted"/>
<dbReference type="PROSITE" id="PS51707">
    <property type="entry name" value="CYTH"/>
    <property type="match status" value="1"/>
</dbReference>
<dbReference type="PROSITE" id="PS51708">
    <property type="entry name" value="CHAD"/>
    <property type="match status" value="1"/>
</dbReference>
<dbReference type="Pfam" id="PF01928">
    <property type="entry name" value="CYTH"/>
    <property type="match status" value="1"/>
</dbReference>
<dbReference type="RefSeq" id="WP_347308845.1">
    <property type="nucleotide sequence ID" value="NZ_JBAJEX010000010.1"/>
</dbReference>
<comment type="caution">
    <text evidence="3">The sequence shown here is derived from an EMBL/GenBank/DDBJ whole genome shotgun (WGS) entry which is preliminary data.</text>
</comment>
<dbReference type="SMART" id="SM00880">
    <property type="entry name" value="CHAD"/>
    <property type="match status" value="1"/>
</dbReference>
<protein>
    <submittedName>
        <fullName evidence="3">CHAD domain-containing protein</fullName>
    </submittedName>
</protein>
<dbReference type="Gene3D" id="2.40.320.10">
    <property type="entry name" value="Hypothetical Protein Pfu-838710-001"/>
    <property type="match status" value="1"/>
</dbReference>
<evidence type="ECO:0000313" key="3">
    <source>
        <dbReference type="EMBL" id="MEO1767734.1"/>
    </source>
</evidence>
<name>A0ABV0EGN0_9BURK</name>
<dbReference type="SMART" id="SM01118">
    <property type="entry name" value="CYTH"/>
    <property type="match status" value="1"/>
</dbReference>
<feature type="domain" description="CHAD" evidence="2">
    <location>
        <begin position="211"/>
        <end position="497"/>
    </location>
</feature>
<dbReference type="CDD" id="cd07756">
    <property type="entry name" value="CYTH-like_Pase_CHAD"/>
    <property type="match status" value="1"/>
</dbReference>
<dbReference type="Gene3D" id="1.40.20.10">
    <property type="entry name" value="CHAD domain"/>
    <property type="match status" value="1"/>
</dbReference>
<dbReference type="InterPro" id="IPR033469">
    <property type="entry name" value="CYTH-like_dom_sf"/>
</dbReference>
<dbReference type="PANTHER" id="PTHR39569">
    <property type="entry name" value="INORGANIC TRIPHOSPHATASE"/>
    <property type="match status" value="1"/>
</dbReference>
<dbReference type="SUPFAM" id="SSF55154">
    <property type="entry name" value="CYTH-like phosphatases"/>
    <property type="match status" value="1"/>
</dbReference>
<dbReference type="InterPro" id="IPR039013">
    <property type="entry name" value="YgiF"/>
</dbReference>
<gene>
    <name evidence="3" type="ORF">V6E02_10975</name>
</gene>
<dbReference type="InterPro" id="IPR023577">
    <property type="entry name" value="CYTH_domain"/>
</dbReference>
<accession>A0ABV0EGN0</accession>
<reference evidence="3 4" key="1">
    <citation type="submission" date="2024-02" db="EMBL/GenBank/DDBJ databases">
        <title>New thermophilic sulfur-oxidizing bacteria from a hot springs of the Uzon caldera (Kamchatka, Russia).</title>
        <authorList>
            <person name="Dukat A.M."/>
            <person name="Elcheninov A.G."/>
            <person name="Frolov E.N."/>
        </authorList>
    </citation>
    <scope>NUCLEOTIDE SEQUENCE [LARGE SCALE GENOMIC DNA]</scope>
    <source>
        <strain evidence="3 4">AK1</strain>
    </source>
</reference>